<dbReference type="SUPFAM" id="SSF53474">
    <property type="entry name" value="alpha/beta-Hydrolases"/>
    <property type="match status" value="1"/>
</dbReference>
<dbReference type="InterPro" id="IPR029058">
    <property type="entry name" value="AB_hydrolase_fold"/>
</dbReference>
<dbReference type="AlphaFoldDB" id="A0A9W7MAY1"/>
<dbReference type="OrthoDB" id="10263094at2759"/>
<reference evidence="2" key="1">
    <citation type="submission" date="2023-05" db="EMBL/GenBank/DDBJ databases">
        <title>Genome and transcriptome analyses reveal genes involved in the formation of fine ridges on petal epidermal cells in Hibiscus trionum.</title>
        <authorList>
            <person name="Koshimizu S."/>
            <person name="Masuda S."/>
            <person name="Ishii T."/>
            <person name="Shirasu K."/>
            <person name="Hoshino A."/>
            <person name="Arita M."/>
        </authorList>
    </citation>
    <scope>NUCLEOTIDE SEQUENCE</scope>
    <source>
        <strain evidence="2">Hamamatsu line</strain>
    </source>
</reference>
<dbReference type="EMBL" id="BSYR01000026">
    <property type="protein sequence ID" value="GMI94743.1"/>
    <property type="molecule type" value="Genomic_DNA"/>
</dbReference>
<evidence type="ECO:0000313" key="2">
    <source>
        <dbReference type="EMBL" id="GMI94743.1"/>
    </source>
</evidence>
<protein>
    <submittedName>
        <fullName evidence="2">Uncharacterized protein</fullName>
    </submittedName>
</protein>
<accession>A0A9W7MAY1</accession>
<feature type="chain" id="PRO_5040966703" evidence="1">
    <location>
        <begin position="26"/>
        <end position="84"/>
    </location>
</feature>
<evidence type="ECO:0000256" key="1">
    <source>
        <dbReference type="SAM" id="SignalP"/>
    </source>
</evidence>
<dbReference type="Pfam" id="PF02089">
    <property type="entry name" value="Palm_thioest"/>
    <property type="match status" value="1"/>
</dbReference>
<gene>
    <name evidence="2" type="ORF">HRI_003143600</name>
</gene>
<dbReference type="Gene3D" id="3.40.50.1820">
    <property type="entry name" value="alpha/beta hydrolase"/>
    <property type="match status" value="1"/>
</dbReference>
<organism evidence="2 3">
    <name type="scientific">Hibiscus trionum</name>
    <name type="common">Flower of an hour</name>
    <dbReference type="NCBI Taxonomy" id="183268"/>
    <lineage>
        <taxon>Eukaryota</taxon>
        <taxon>Viridiplantae</taxon>
        <taxon>Streptophyta</taxon>
        <taxon>Embryophyta</taxon>
        <taxon>Tracheophyta</taxon>
        <taxon>Spermatophyta</taxon>
        <taxon>Magnoliopsida</taxon>
        <taxon>eudicotyledons</taxon>
        <taxon>Gunneridae</taxon>
        <taxon>Pentapetalae</taxon>
        <taxon>rosids</taxon>
        <taxon>malvids</taxon>
        <taxon>Malvales</taxon>
        <taxon>Malvaceae</taxon>
        <taxon>Malvoideae</taxon>
        <taxon>Hibiscus</taxon>
    </lineage>
</organism>
<comment type="caution">
    <text evidence="2">The sequence shown here is derived from an EMBL/GenBank/DDBJ whole genome shotgun (WGS) entry which is preliminary data.</text>
</comment>
<dbReference type="Proteomes" id="UP001165190">
    <property type="component" value="Unassembled WGS sequence"/>
</dbReference>
<keyword evidence="3" id="KW-1185">Reference proteome</keyword>
<evidence type="ECO:0000313" key="3">
    <source>
        <dbReference type="Proteomes" id="UP001165190"/>
    </source>
</evidence>
<sequence>MAFPSKFLAFILFLVFITITPFSHSIPVIVIHGIRDQCANRGVKQFTEFLTNFSGSKGYCLEIGDETWDSWFMPLEEQVELLTT</sequence>
<name>A0A9W7MAY1_HIBTR</name>
<proteinExistence type="predicted"/>
<keyword evidence="1" id="KW-0732">Signal</keyword>
<feature type="signal peptide" evidence="1">
    <location>
        <begin position="1"/>
        <end position="25"/>
    </location>
</feature>